<evidence type="ECO:0000313" key="3">
    <source>
        <dbReference type="EMBL" id="KDF00598.1"/>
    </source>
</evidence>
<dbReference type="AlphaFoldDB" id="A0A064CP43"/>
<name>A0A064CP43_9MYCO</name>
<feature type="transmembrane region" description="Helical" evidence="2">
    <location>
        <begin position="68"/>
        <end position="89"/>
    </location>
</feature>
<evidence type="ECO:0000256" key="1">
    <source>
        <dbReference type="SAM" id="MobiDB-lite"/>
    </source>
</evidence>
<keyword evidence="2" id="KW-0812">Transmembrane</keyword>
<proteinExistence type="predicted"/>
<sequence length="172" mass="18544">MTSARVFLVVLGLALGVYGVVLVAENSTDVIIRIVVWALIGVLLHDAVFAPVCVALGFAGRRLLPHKWWTPVLVAALLTVVLVLLAIPVYDKPGLHLDNLTVLDRNYEAGFWIALGVVWGAALLYLVGDRVLPVGQDEVVEQQRADDVESEPPSVGPDRQQGTGGGEPHLER</sequence>
<evidence type="ECO:0000313" key="4">
    <source>
        <dbReference type="Proteomes" id="UP000022835"/>
    </source>
</evidence>
<reference evidence="3" key="1">
    <citation type="submission" date="2014-05" db="EMBL/GenBank/DDBJ databases">
        <title>Genome sequence of Mycobacterium aromaticivorans strain JS19b1T (= DSM 45407T).</title>
        <authorList>
            <person name="Kwak Y."/>
            <person name="Park G.-S."/>
            <person name="Li Q.X."/>
            <person name="Lee S.-E."/>
            <person name="Shin J.-H."/>
        </authorList>
    </citation>
    <scope>NUCLEOTIDE SEQUENCE [LARGE SCALE GENOMIC DNA]</scope>
    <source>
        <strain evidence="3">JS19b1</strain>
    </source>
</reference>
<feature type="region of interest" description="Disordered" evidence="1">
    <location>
        <begin position="142"/>
        <end position="172"/>
    </location>
</feature>
<organism evidence="3 4">
    <name type="scientific">Mycolicibacterium aromaticivorans JS19b1 = JCM 16368</name>
    <dbReference type="NCBI Taxonomy" id="1440774"/>
    <lineage>
        <taxon>Bacteria</taxon>
        <taxon>Bacillati</taxon>
        <taxon>Actinomycetota</taxon>
        <taxon>Actinomycetes</taxon>
        <taxon>Mycobacteriales</taxon>
        <taxon>Mycobacteriaceae</taxon>
        <taxon>Mycolicibacterium</taxon>
    </lineage>
</organism>
<keyword evidence="2" id="KW-1133">Transmembrane helix</keyword>
<dbReference type="STRING" id="1440774.Y900_017020"/>
<dbReference type="eggNOG" id="ENOG5033H6B">
    <property type="taxonomic scope" value="Bacteria"/>
</dbReference>
<evidence type="ECO:0000256" key="2">
    <source>
        <dbReference type="SAM" id="Phobius"/>
    </source>
</evidence>
<feature type="compositionally biased region" description="Gly residues" evidence="1">
    <location>
        <begin position="162"/>
        <end position="172"/>
    </location>
</feature>
<keyword evidence="2" id="KW-0472">Membrane</keyword>
<feature type="transmembrane region" description="Helical" evidence="2">
    <location>
        <begin position="109"/>
        <end position="127"/>
    </location>
</feature>
<accession>A0A064CP43</accession>
<dbReference type="EMBL" id="JALN02000001">
    <property type="protein sequence ID" value="KDF00598.1"/>
    <property type="molecule type" value="Genomic_DNA"/>
</dbReference>
<dbReference type="Proteomes" id="UP000022835">
    <property type="component" value="Unassembled WGS sequence"/>
</dbReference>
<feature type="transmembrane region" description="Helical" evidence="2">
    <location>
        <begin position="34"/>
        <end position="56"/>
    </location>
</feature>
<comment type="caution">
    <text evidence="3">The sequence shown here is derived from an EMBL/GenBank/DDBJ whole genome shotgun (WGS) entry which is preliminary data.</text>
</comment>
<protein>
    <submittedName>
        <fullName evidence="3">Uncharacterized protein</fullName>
    </submittedName>
</protein>
<gene>
    <name evidence="3" type="ORF">Y900_017020</name>
</gene>
<keyword evidence="4" id="KW-1185">Reference proteome</keyword>